<evidence type="ECO:0000313" key="9">
    <source>
        <dbReference type="Proteomes" id="UP000015454"/>
    </source>
</evidence>
<dbReference type="STRING" id="1049789.LEP1GSC050_0231"/>
<comment type="function">
    <text evidence="5">Zinc chaperone that directly transfers zinc cofactor to target proteins, thereby activating them. Zinc is transferred from the CXCC motif in the GTPase domain to the zinc binding site in target proteins in a process requiring GTP hydrolysis.</text>
</comment>
<accession>T0FFJ0</accession>
<dbReference type="Proteomes" id="UP000015454">
    <property type="component" value="Unassembled WGS sequence"/>
</dbReference>
<keyword evidence="2" id="KW-0378">Hydrolase</keyword>
<evidence type="ECO:0000256" key="1">
    <source>
        <dbReference type="ARBA" id="ARBA00022741"/>
    </source>
</evidence>
<evidence type="ECO:0000256" key="3">
    <source>
        <dbReference type="ARBA" id="ARBA00023186"/>
    </source>
</evidence>
<comment type="catalytic activity">
    <reaction evidence="6">
        <text>GTP + H2O = GDP + phosphate + H(+)</text>
        <dbReference type="Rhea" id="RHEA:19669"/>
        <dbReference type="ChEBI" id="CHEBI:15377"/>
        <dbReference type="ChEBI" id="CHEBI:15378"/>
        <dbReference type="ChEBI" id="CHEBI:37565"/>
        <dbReference type="ChEBI" id="CHEBI:43474"/>
        <dbReference type="ChEBI" id="CHEBI:58189"/>
    </reaction>
    <physiologicalReaction direction="left-to-right" evidence="6">
        <dbReference type="Rhea" id="RHEA:19670"/>
    </physiologicalReaction>
</comment>
<dbReference type="PANTHER" id="PTHR43603">
    <property type="entry name" value="COBW DOMAIN-CONTAINING PROTEIN DDB_G0274527"/>
    <property type="match status" value="1"/>
</dbReference>
<dbReference type="CDD" id="cd03112">
    <property type="entry name" value="CobW-like"/>
    <property type="match status" value="1"/>
</dbReference>
<dbReference type="NCBIfam" id="NF038288">
    <property type="entry name" value="chaper_GTP_ZigA"/>
    <property type="match status" value="1"/>
</dbReference>
<dbReference type="GO" id="GO:0000166">
    <property type="term" value="F:nucleotide binding"/>
    <property type="evidence" value="ECO:0007669"/>
    <property type="project" value="UniProtKB-KW"/>
</dbReference>
<dbReference type="InterPro" id="IPR036627">
    <property type="entry name" value="CobW-likC_sf"/>
</dbReference>
<dbReference type="InterPro" id="IPR051927">
    <property type="entry name" value="Zn_Chap_cDPG_Synth"/>
</dbReference>
<name>T0FFJ0_9LEPT</name>
<dbReference type="InterPro" id="IPR027417">
    <property type="entry name" value="P-loop_NTPase"/>
</dbReference>
<evidence type="ECO:0000259" key="7">
    <source>
        <dbReference type="SMART" id="SM00833"/>
    </source>
</evidence>
<evidence type="ECO:0000313" key="8">
    <source>
        <dbReference type="EMBL" id="EQA46387.1"/>
    </source>
</evidence>
<comment type="caution">
    <text evidence="8">The sequence shown here is derived from an EMBL/GenBank/DDBJ whole genome shotgun (WGS) entry which is preliminary data.</text>
</comment>
<dbReference type="Gene3D" id="3.40.50.300">
    <property type="entry name" value="P-loop containing nucleotide triphosphate hydrolases"/>
    <property type="match status" value="1"/>
</dbReference>
<dbReference type="InterPro" id="IPR011629">
    <property type="entry name" value="CobW-like_C"/>
</dbReference>
<evidence type="ECO:0000256" key="5">
    <source>
        <dbReference type="ARBA" id="ARBA00045658"/>
    </source>
</evidence>
<keyword evidence="1" id="KW-0547">Nucleotide-binding</keyword>
<feature type="domain" description="CobW C-terminal" evidence="7">
    <location>
        <begin position="263"/>
        <end position="377"/>
    </location>
</feature>
<dbReference type="Pfam" id="PF07683">
    <property type="entry name" value="CobW_C"/>
    <property type="match status" value="1"/>
</dbReference>
<organism evidence="8 9">
    <name type="scientific">Leptospira broomii serovar Hurstbridge str. 5399</name>
    <dbReference type="NCBI Taxonomy" id="1049789"/>
    <lineage>
        <taxon>Bacteria</taxon>
        <taxon>Pseudomonadati</taxon>
        <taxon>Spirochaetota</taxon>
        <taxon>Spirochaetia</taxon>
        <taxon>Leptospirales</taxon>
        <taxon>Leptospiraceae</taxon>
        <taxon>Leptospira</taxon>
    </lineage>
</organism>
<dbReference type="GO" id="GO:0016787">
    <property type="term" value="F:hydrolase activity"/>
    <property type="evidence" value="ECO:0007669"/>
    <property type="project" value="UniProtKB-KW"/>
</dbReference>
<dbReference type="RefSeq" id="WP_010568506.1">
    <property type="nucleotide sequence ID" value="NZ_AHMO02000007.1"/>
</dbReference>
<evidence type="ECO:0000256" key="4">
    <source>
        <dbReference type="ARBA" id="ARBA00034320"/>
    </source>
</evidence>
<dbReference type="PANTHER" id="PTHR43603:SF1">
    <property type="entry name" value="ZINC-REGULATED GTPASE METALLOPROTEIN ACTIVATOR 1"/>
    <property type="match status" value="1"/>
</dbReference>
<dbReference type="AlphaFoldDB" id="T0FFJ0"/>
<dbReference type="EMBL" id="AHMO02000007">
    <property type="protein sequence ID" value="EQA46387.1"/>
    <property type="molecule type" value="Genomic_DNA"/>
</dbReference>
<gene>
    <name evidence="8" type="ORF">LEP1GSC050_0231</name>
</gene>
<protein>
    <submittedName>
        <fullName evidence="8">CobW/P47K family protein</fullName>
    </submittedName>
</protein>
<sequence>MLKFMLVSRRLPVTVLSGFLGSGKTTVLNHILKNREGLKVAVIVNDMSEVNIDANLIKSGGAQLSRTEETLVELSNGCICCTLREDLLSEISKLAKNGKFDYLLIESTGIAEPLPVAETFTFEDESGFSLSQIADLDTMVTVIDARNFLKDYSSTEDLSDRDLAANEDDSRAIVDLLIEQVEFANVLLINKIDLVSQKELIGLTSILKRLNPDALIVPIQEGEVDPKLILNTGRFDFLKAAEAPGWLKELRGEHLPETEEFGVSSFVYRARKPFHPHRFWDILQEEWPGVIRSKGFFWLATRPDWVGGWSQAGGACRTENAGLWWAATARSEWPEAESEKEILAQWQEPYGDRRQEIVLIGVDMDHEEIASLLDGCLVTEEEFSYGPSGWESFSDPFPDWEVRMEEELENPSR</sequence>
<dbReference type="InterPro" id="IPR047920">
    <property type="entry name" value="ZigA-like"/>
</dbReference>
<keyword evidence="3" id="KW-0143">Chaperone</keyword>
<proteinExistence type="inferred from homology"/>
<evidence type="ECO:0000256" key="6">
    <source>
        <dbReference type="ARBA" id="ARBA00049117"/>
    </source>
</evidence>
<dbReference type="InterPro" id="IPR003495">
    <property type="entry name" value="CobW/HypB/UreG_nucleotide-bd"/>
</dbReference>
<evidence type="ECO:0000256" key="2">
    <source>
        <dbReference type="ARBA" id="ARBA00022801"/>
    </source>
</evidence>
<dbReference type="SMART" id="SM00833">
    <property type="entry name" value="CobW_C"/>
    <property type="match status" value="1"/>
</dbReference>
<dbReference type="Gene3D" id="3.30.1220.10">
    <property type="entry name" value="CobW-like, C-terminal domain"/>
    <property type="match status" value="1"/>
</dbReference>
<reference evidence="8" key="1">
    <citation type="submission" date="2013-05" db="EMBL/GenBank/DDBJ databases">
        <authorList>
            <person name="Harkins D.M."/>
            <person name="Durkin A.S."/>
            <person name="Brinkac L.M."/>
            <person name="Haft D.H."/>
            <person name="Selengut J.D."/>
            <person name="Sanka R."/>
            <person name="DePew J."/>
            <person name="Purushe J."/>
            <person name="Hartskeerl R.A."/>
            <person name="Ahmed A."/>
            <person name="van der Linden H."/>
            <person name="Goris M.G.A."/>
            <person name="Vinetz J.M."/>
            <person name="Sutton G.G."/>
            <person name="Nierman W.C."/>
            <person name="Fouts D.E."/>
        </authorList>
    </citation>
    <scope>NUCLEOTIDE SEQUENCE [LARGE SCALE GENOMIC DNA]</scope>
    <source>
        <strain evidence="8">5399</strain>
    </source>
</reference>
<comment type="similarity">
    <text evidence="4">Belongs to the SIMIBI class G3E GTPase family. ZNG1 subfamily.</text>
</comment>
<dbReference type="Pfam" id="PF02492">
    <property type="entry name" value="cobW"/>
    <property type="match status" value="1"/>
</dbReference>
<dbReference type="SUPFAM" id="SSF52540">
    <property type="entry name" value="P-loop containing nucleoside triphosphate hydrolases"/>
    <property type="match status" value="1"/>
</dbReference>
<keyword evidence="9" id="KW-1185">Reference proteome</keyword>